<keyword evidence="4" id="KW-0808">Transferase</keyword>
<proteinExistence type="predicted"/>
<dbReference type="PROSITE" id="PS50113">
    <property type="entry name" value="PAC"/>
    <property type="match status" value="3"/>
</dbReference>
<feature type="domain" description="PAS" evidence="8">
    <location>
        <begin position="491"/>
        <end position="545"/>
    </location>
</feature>
<evidence type="ECO:0000256" key="5">
    <source>
        <dbReference type="ARBA" id="ARBA00022777"/>
    </source>
</evidence>
<dbReference type="InterPro" id="IPR035965">
    <property type="entry name" value="PAS-like_dom_sf"/>
</dbReference>
<dbReference type="InterPro" id="IPR036097">
    <property type="entry name" value="HisK_dim/P_sf"/>
</dbReference>
<dbReference type="STRING" id="400092.PKOR_15420"/>
<dbReference type="KEGG" id="pko:PKOR_15420"/>
<feature type="domain" description="Histidine kinase" evidence="7">
    <location>
        <begin position="881"/>
        <end position="1096"/>
    </location>
</feature>
<dbReference type="InterPro" id="IPR003661">
    <property type="entry name" value="HisK_dim/P_dom"/>
</dbReference>
<evidence type="ECO:0000256" key="4">
    <source>
        <dbReference type="ARBA" id="ARBA00022679"/>
    </source>
</evidence>
<comment type="catalytic activity">
    <reaction evidence="1">
        <text>ATP + protein L-histidine = ADP + protein N-phospho-L-histidine.</text>
        <dbReference type="EC" id="2.7.13.3"/>
    </reaction>
</comment>
<dbReference type="InterPro" id="IPR036890">
    <property type="entry name" value="HATPase_C_sf"/>
</dbReference>
<feature type="domain" description="PAS" evidence="8">
    <location>
        <begin position="378"/>
        <end position="448"/>
    </location>
</feature>
<dbReference type="InterPro" id="IPR052162">
    <property type="entry name" value="Sensor_kinase/Photoreceptor"/>
</dbReference>
<feature type="domain" description="PAS" evidence="8">
    <location>
        <begin position="6"/>
        <end position="76"/>
    </location>
</feature>
<accession>A0A0E3ZFD9</accession>
<dbReference type="Gene3D" id="3.30.565.10">
    <property type="entry name" value="Histidine kinase-like ATPase, C-terminal domain"/>
    <property type="match status" value="1"/>
</dbReference>
<keyword evidence="3" id="KW-0597">Phosphoprotein</keyword>
<dbReference type="PANTHER" id="PTHR43304">
    <property type="entry name" value="PHYTOCHROME-LIKE PROTEIN CPH1"/>
    <property type="match status" value="1"/>
</dbReference>
<dbReference type="PANTHER" id="PTHR43304:SF1">
    <property type="entry name" value="PAC DOMAIN-CONTAINING PROTEIN"/>
    <property type="match status" value="1"/>
</dbReference>
<keyword evidence="6" id="KW-0175">Coiled coil</keyword>
<evidence type="ECO:0000259" key="8">
    <source>
        <dbReference type="PROSITE" id="PS50112"/>
    </source>
</evidence>
<evidence type="ECO:0000259" key="7">
    <source>
        <dbReference type="PROSITE" id="PS50109"/>
    </source>
</evidence>
<dbReference type="Proteomes" id="UP000033109">
    <property type="component" value="Chromosome"/>
</dbReference>
<dbReference type="NCBIfam" id="TIGR00229">
    <property type="entry name" value="sensory_box"/>
    <property type="match status" value="7"/>
</dbReference>
<dbReference type="Pfam" id="PF13426">
    <property type="entry name" value="PAS_9"/>
    <property type="match status" value="3"/>
</dbReference>
<dbReference type="SUPFAM" id="SSF47384">
    <property type="entry name" value="Homodimeric domain of signal transducing histidine kinase"/>
    <property type="match status" value="1"/>
</dbReference>
<evidence type="ECO:0000256" key="2">
    <source>
        <dbReference type="ARBA" id="ARBA00012438"/>
    </source>
</evidence>
<dbReference type="RefSeq" id="WP_046311894.1">
    <property type="nucleotide sequence ID" value="NZ_CBCSCY010000047.1"/>
</dbReference>
<dbReference type="InterPro" id="IPR004358">
    <property type="entry name" value="Sig_transdc_His_kin-like_C"/>
</dbReference>
<dbReference type="Pfam" id="PF00989">
    <property type="entry name" value="PAS"/>
    <property type="match status" value="1"/>
</dbReference>
<dbReference type="SUPFAM" id="SSF55785">
    <property type="entry name" value="PYP-like sensor domain (PAS domain)"/>
    <property type="match status" value="7"/>
</dbReference>
<evidence type="ECO:0000259" key="9">
    <source>
        <dbReference type="PROSITE" id="PS50113"/>
    </source>
</evidence>
<evidence type="ECO:0000256" key="6">
    <source>
        <dbReference type="SAM" id="Coils"/>
    </source>
</evidence>
<dbReference type="InterPro" id="IPR013655">
    <property type="entry name" value="PAS_fold_3"/>
</dbReference>
<dbReference type="InterPro" id="IPR001610">
    <property type="entry name" value="PAC"/>
</dbReference>
<dbReference type="HOGENOM" id="CLU_283830_0_0_10"/>
<feature type="domain" description="PAC" evidence="9">
    <location>
        <begin position="688"/>
        <end position="740"/>
    </location>
</feature>
<dbReference type="InterPro" id="IPR000700">
    <property type="entry name" value="PAS-assoc_C"/>
</dbReference>
<dbReference type="Pfam" id="PF08448">
    <property type="entry name" value="PAS_4"/>
    <property type="match status" value="1"/>
</dbReference>
<dbReference type="GO" id="GO:0006355">
    <property type="term" value="P:regulation of DNA-templated transcription"/>
    <property type="evidence" value="ECO:0007669"/>
    <property type="project" value="InterPro"/>
</dbReference>
<dbReference type="EMBL" id="CP009621">
    <property type="protein sequence ID" value="AKD04220.1"/>
    <property type="molecule type" value="Genomic_DNA"/>
</dbReference>
<dbReference type="GO" id="GO:0000155">
    <property type="term" value="F:phosphorelay sensor kinase activity"/>
    <property type="evidence" value="ECO:0007669"/>
    <property type="project" value="InterPro"/>
</dbReference>
<feature type="domain" description="PAC" evidence="9">
    <location>
        <begin position="565"/>
        <end position="617"/>
    </location>
</feature>
<feature type="domain" description="PAS" evidence="8">
    <location>
        <begin position="737"/>
        <end position="808"/>
    </location>
</feature>
<evidence type="ECO:0000313" key="11">
    <source>
        <dbReference type="Proteomes" id="UP000033109"/>
    </source>
</evidence>
<dbReference type="InterPro" id="IPR013656">
    <property type="entry name" value="PAS_4"/>
</dbReference>
<dbReference type="PATRIC" id="fig|400092.3.peg.3364"/>
<dbReference type="InterPro" id="IPR013767">
    <property type="entry name" value="PAS_fold"/>
</dbReference>
<dbReference type="PROSITE" id="PS50112">
    <property type="entry name" value="PAS"/>
    <property type="match status" value="7"/>
</dbReference>
<dbReference type="Pfam" id="PF08447">
    <property type="entry name" value="PAS_3"/>
    <property type="match status" value="2"/>
</dbReference>
<sequence length="1096" mass="124300">MKPDKRLGVFEKMINTSLDLFGSTDQHGYIQYVNNAFKVILGYESREMLGRHFYDFIHPDDVQASSKATQKLLKSKAKITLSNRYIHKDGRVVHIEWAGAWSEDVDLICFVGRDVTEQKVGQQKLYEKEERHRVLVEHGSDMLALFDENVVFTYSSGSTERILGYTHGQLIGVSALELIHPDDLDFVQQKLEQVLATEGHTTMSDFRFKHASGEWRRLETTISNQLHNSAVRALVTSSRDVTERFANEQRLLESEQRFKAMFEENPDTVLIEDKDGFVLDANHAAEAHIGLPKSEIIHRHITNFIPPDAVEVCMHHLKEAFSGKIVKFVLKADFDGYGYKVLDITKIPVNVNGKVIAVHSILKNITDITNYQDTLKEHARKLTNIFESITDAFCTIDRNWTYTYVNSEFERQTKLKKENFIGRSFFDIYPEGTDTVFYDKYRHAMETGNTIHFDAYSDQLGLWLNVKAYPSEDGLSIYFSDITEKVKAQKELQKLSLVANNTTNGVIITDSSRRIEWVNESFTKLTGYTLEEAIGKRPSDLLHRELIDTQSFDLVKEDMLRGKPVSFDIQNVKKNGELTWLSVQINPVFNESNELSKFITIQTDISDKKKAEQELEKLSLVASKVNSSVLILDKELKIEWVNDGFSRLTGYCFEEAIGKVPFELLHSKDADVKPYKVLREKMITGLPAEVEILYRKKTGEDIWVSVQVNPIYDESGNLLRFVNLQTDITDKVKARKELEKLSLVASKTDNGVIITDAEGLTEWVNEGFTKITGYTLPEIMGKKPGALLQGQETEESTVKMMSERIQQGLHTNATLINYRKSGEKFWVSMDITPIFGEDGKVTQFIAIQQDATMMKEAEANLVKLTQDLYKQNSDLLQFTYIVSHNLRSPVANALGLTGLLSRVPKDSPLFDKALDNLNQSVVQLDGVLRDVSMILSIRDSKGTLEKELIDVKTVIQQALSSLEEPLKSCGGTVIDSISEGLNVRANKAYIYSIFYNLLSNAIKYRSDQRPLEVQIRSFGNFEKGILISVSDNGSGFDLKQANDNVFKLYKRFHADKKGKGIGLYLVKTHLEAMGGHVEVASQVNKGTRFLIYLPKA</sequence>
<evidence type="ECO:0000313" key="10">
    <source>
        <dbReference type="EMBL" id="AKD04220.1"/>
    </source>
</evidence>
<dbReference type="Gene3D" id="3.30.450.20">
    <property type="entry name" value="PAS domain"/>
    <property type="match status" value="7"/>
</dbReference>
<feature type="coiled-coil region" evidence="6">
    <location>
        <begin position="847"/>
        <end position="874"/>
    </location>
</feature>
<dbReference type="CDD" id="cd00082">
    <property type="entry name" value="HisKA"/>
    <property type="match status" value="1"/>
</dbReference>
<feature type="domain" description="PAS" evidence="8">
    <location>
        <begin position="614"/>
        <end position="669"/>
    </location>
</feature>
<dbReference type="PROSITE" id="PS50109">
    <property type="entry name" value="HIS_KIN"/>
    <property type="match status" value="1"/>
</dbReference>
<name>A0A0E3ZFD9_9BACT</name>
<evidence type="ECO:0000256" key="1">
    <source>
        <dbReference type="ARBA" id="ARBA00000085"/>
    </source>
</evidence>
<keyword evidence="5" id="KW-0418">Kinase</keyword>
<protein>
    <recommendedName>
        <fullName evidence="2">histidine kinase</fullName>
        <ecNumber evidence="2">2.7.13.3</ecNumber>
    </recommendedName>
</protein>
<feature type="domain" description="PAS" evidence="8">
    <location>
        <begin position="128"/>
        <end position="198"/>
    </location>
</feature>
<organism evidence="10 11">
    <name type="scientific">Pontibacter korlensis</name>
    <dbReference type="NCBI Taxonomy" id="400092"/>
    <lineage>
        <taxon>Bacteria</taxon>
        <taxon>Pseudomonadati</taxon>
        <taxon>Bacteroidota</taxon>
        <taxon>Cytophagia</taxon>
        <taxon>Cytophagales</taxon>
        <taxon>Hymenobacteraceae</taxon>
        <taxon>Pontibacter</taxon>
    </lineage>
</organism>
<dbReference type="SUPFAM" id="SSF55874">
    <property type="entry name" value="ATPase domain of HSP90 chaperone/DNA topoisomerase II/histidine kinase"/>
    <property type="match status" value="1"/>
</dbReference>
<keyword evidence="11" id="KW-1185">Reference proteome</keyword>
<dbReference type="Gene3D" id="1.10.287.130">
    <property type="match status" value="1"/>
</dbReference>
<dbReference type="AlphaFoldDB" id="A0A0E3ZFD9"/>
<dbReference type="EC" id="2.7.13.3" evidence="2"/>
<evidence type="ECO:0000256" key="3">
    <source>
        <dbReference type="ARBA" id="ARBA00022553"/>
    </source>
</evidence>
<dbReference type="InterPro" id="IPR005467">
    <property type="entry name" value="His_kinase_dom"/>
</dbReference>
<dbReference type="SMART" id="SM00091">
    <property type="entry name" value="PAS"/>
    <property type="match status" value="7"/>
</dbReference>
<dbReference type="SMART" id="SM00086">
    <property type="entry name" value="PAC"/>
    <property type="match status" value="5"/>
</dbReference>
<dbReference type="CDD" id="cd00130">
    <property type="entry name" value="PAS"/>
    <property type="match status" value="7"/>
</dbReference>
<dbReference type="Pfam" id="PF02518">
    <property type="entry name" value="HATPase_c"/>
    <property type="match status" value="1"/>
</dbReference>
<feature type="domain" description="PAC" evidence="9">
    <location>
        <begin position="809"/>
        <end position="863"/>
    </location>
</feature>
<dbReference type="OrthoDB" id="9766459at2"/>
<dbReference type="SMART" id="SM00387">
    <property type="entry name" value="HATPase_c"/>
    <property type="match status" value="1"/>
</dbReference>
<dbReference type="PRINTS" id="PR00344">
    <property type="entry name" value="BCTRLSENSOR"/>
</dbReference>
<feature type="domain" description="PAS" evidence="8">
    <location>
        <begin position="254"/>
        <end position="324"/>
    </location>
</feature>
<dbReference type="InterPro" id="IPR000014">
    <property type="entry name" value="PAS"/>
</dbReference>
<dbReference type="InterPro" id="IPR003594">
    <property type="entry name" value="HATPase_dom"/>
</dbReference>
<reference evidence="10 11" key="1">
    <citation type="journal article" date="2015" name="Sci. Rep.">
        <title>Unraveling adaptation of Pontibacter korlensis to radiation and infertility in desert through complete genome and comparative transcriptomic analysis.</title>
        <authorList>
            <person name="Dai J."/>
            <person name="Dai W."/>
            <person name="Qiu C."/>
            <person name="Yang Z."/>
            <person name="Zhang Y."/>
            <person name="Zhou M."/>
            <person name="Zhang L."/>
            <person name="Fang C."/>
            <person name="Gao Q."/>
            <person name="Yang Q."/>
            <person name="Li X."/>
            <person name="Wang Z."/>
            <person name="Wang Z."/>
            <person name="Jia Z."/>
            <person name="Chen X."/>
        </authorList>
    </citation>
    <scope>NUCLEOTIDE SEQUENCE [LARGE SCALE GENOMIC DNA]</scope>
    <source>
        <strain evidence="10 11">X14-1T</strain>
    </source>
</reference>
<gene>
    <name evidence="10" type="ORF">PKOR_15420</name>
</gene>